<proteinExistence type="predicted"/>
<organism evidence="1 2">
    <name type="scientific">Candidatus Allocopromorpha excrementigallinarum</name>
    <dbReference type="NCBI Taxonomy" id="2840742"/>
    <lineage>
        <taxon>Bacteria</taxon>
        <taxon>Bacillati</taxon>
        <taxon>Bacillota</taxon>
        <taxon>Clostridia</taxon>
        <taxon>Eubacteriales</taxon>
        <taxon>Eubacteriaceae</taxon>
        <taxon>Eubacteriaceae incertae sedis</taxon>
        <taxon>Candidatus Allocopromorpha</taxon>
    </lineage>
</organism>
<accession>A0A9D1HZS6</accession>
<reference evidence="1" key="2">
    <citation type="journal article" date="2021" name="PeerJ">
        <title>Extensive microbial diversity within the chicken gut microbiome revealed by metagenomics and culture.</title>
        <authorList>
            <person name="Gilroy R."/>
            <person name="Ravi A."/>
            <person name="Getino M."/>
            <person name="Pursley I."/>
            <person name="Horton D.L."/>
            <person name="Alikhan N.F."/>
            <person name="Baker D."/>
            <person name="Gharbi K."/>
            <person name="Hall N."/>
            <person name="Watson M."/>
            <person name="Adriaenssens E.M."/>
            <person name="Foster-Nyarko E."/>
            <person name="Jarju S."/>
            <person name="Secka A."/>
            <person name="Antonio M."/>
            <person name="Oren A."/>
            <person name="Chaudhuri R.R."/>
            <person name="La Ragione R."/>
            <person name="Hildebrand F."/>
            <person name="Pallen M.J."/>
        </authorList>
    </citation>
    <scope>NUCLEOTIDE SEQUENCE</scope>
    <source>
        <strain evidence="1">ChiHcec3-6078</strain>
    </source>
</reference>
<evidence type="ECO:0000313" key="1">
    <source>
        <dbReference type="EMBL" id="HIU25334.1"/>
    </source>
</evidence>
<dbReference type="AlphaFoldDB" id="A0A9D1HZS6"/>
<comment type="caution">
    <text evidence="1">The sequence shown here is derived from an EMBL/GenBank/DDBJ whole genome shotgun (WGS) entry which is preliminary data.</text>
</comment>
<evidence type="ECO:0000313" key="2">
    <source>
        <dbReference type="Proteomes" id="UP000824090"/>
    </source>
</evidence>
<dbReference type="Proteomes" id="UP000824090">
    <property type="component" value="Unassembled WGS sequence"/>
</dbReference>
<reference evidence="1" key="1">
    <citation type="submission" date="2020-10" db="EMBL/GenBank/DDBJ databases">
        <authorList>
            <person name="Gilroy R."/>
        </authorList>
    </citation>
    <scope>NUCLEOTIDE SEQUENCE</scope>
    <source>
        <strain evidence="1">ChiHcec3-6078</strain>
    </source>
</reference>
<dbReference type="EMBL" id="DVMP01000048">
    <property type="protein sequence ID" value="HIU25334.1"/>
    <property type="molecule type" value="Genomic_DNA"/>
</dbReference>
<gene>
    <name evidence="1" type="ORF">IAC50_02390</name>
</gene>
<protein>
    <submittedName>
        <fullName evidence="1">DUF4825 domain-containing protein</fullName>
    </submittedName>
</protein>
<name>A0A9D1HZS6_9FIRM</name>
<sequence>MAKKRKLKIMLMAAGIIIVLLAGGLMAMTFLSDREASATSNEDALDVKAMEIETSGDRAEELFSKKVEDTNDTAAVAELLETMGMGEAAGEYTVRIAAEGEEQVMNLTVAGPVQSADREVFDANMQIMAEQLLALTSGVTKVQWSYPVLTADAREETVTVSLDQAGAGEELGRKVKNLGESAEKVRTLLRIQAGES</sequence>